<dbReference type="InterPro" id="IPR008979">
    <property type="entry name" value="Galactose-bd-like_sf"/>
</dbReference>
<dbReference type="Proteomes" id="UP000191612">
    <property type="component" value="Unassembled WGS sequence"/>
</dbReference>
<sequence length="724" mass="81423">MSFPPSKVTYKPLLHPAEHPAYRYSGFHPGRVTTLRKGHVKQPGYQAFPVDVTWEQDSAIPMRDGIKLYADIFRPTHGDKVPAIIPYSPYGKVDSGVQSYDMMGPYRMGIPFQRLSGYETFEGPNPAEWAERGYAVVDIDARGAGHSEGNIAFWGQQEAEDIYDSITWVSQQPWCNGSVVLAGNSWLSIAQTNFVSRFTHPALKAIAPWEGLSDPYMQQTCRGGIPNAFFNEMIVRGFGGLGNVEDVASMLREHPLYDEYWESKKIDTTKMSDIPAYFTASYSTGLHSEGSFEGFRAASTSKKWLRVHNSQEWHDLYAVAANDDLQRFFDFYAKGIQNGWEEDTPRVRLTLLGFEGSPAKSIIERAEEQWPPARLYTERYFLDAATKSLTSCRPQNSSRSVHEGHSLTDSSDFKLVFPEYTELCGQPFVKLFMSAPSHDDLDVVVQIRKLSASGDLLESLNWSPMPLPAPKVPNVNVAKHLGPQGMLRASHRVSIMPRSSEDDVPSYNHRSRQPISMGEIVELMVPVWPIGVVYEAGEGLLLRISGHDMSLPEIEALKPREPRDENRGQHIVHTGGEYDSYLVLPRIALGERGGFSIKDDFNTDDAQIIDLCDDVEEGIQSLLKREPVEPSNPFDIPIFITEAKASIKTEPESQSEPVSSPWKSGMQLVQFRATAEQVADDYLKENKIKLHSSRKRLSTIRDPNAYRRGQEDSSKLEIRRPVLD</sequence>
<evidence type="ECO:0000259" key="3">
    <source>
        <dbReference type="SMART" id="SM00939"/>
    </source>
</evidence>
<dbReference type="Gene3D" id="3.40.50.1820">
    <property type="entry name" value="alpha/beta hydrolase"/>
    <property type="match status" value="1"/>
</dbReference>
<dbReference type="InterPro" id="IPR005674">
    <property type="entry name" value="CocE/Ser_esterase"/>
</dbReference>
<feature type="compositionally biased region" description="Basic and acidic residues" evidence="2">
    <location>
        <begin position="704"/>
        <end position="724"/>
    </location>
</feature>
<dbReference type="InterPro" id="IPR029058">
    <property type="entry name" value="AB_hydrolase_fold"/>
</dbReference>
<evidence type="ECO:0000313" key="4">
    <source>
        <dbReference type="EMBL" id="OQD95243.1"/>
    </source>
</evidence>
<dbReference type="AlphaFoldDB" id="A0A1V6R1C3"/>
<dbReference type="PANTHER" id="PTHR43056">
    <property type="entry name" value="PEPTIDASE S9 PROLYL OLIGOPEPTIDASE"/>
    <property type="match status" value="1"/>
</dbReference>
<dbReference type="InterPro" id="IPR050585">
    <property type="entry name" value="Xaa-Pro_dipeptidyl-ppase/CocE"/>
</dbReference>
<dbReference type="GO" id="GO:0072330">
    <property type="term" value="P:monocarboxylic acid biosynthetic process"/>
    <property type="evidence" value="ECO:0007669"/>
    <property type="project" value="UniProtKB-ARBA"/>
</dbReference>
<evidence type="ECO:0000256" key="2">
    <source>
        <dbReference type="SAM" id="MobiDB-lite"/>
    </source>
</evidence>
<dbReference type="Gene3D" id="1.10.3020.20">
    <property type="match status" value="1"/>
</dbReference>
<evidence type="ECO:0000256" key="1">
    <source>
        <dbReference type="ARBA" id="ARBA00022801"/>
    </source>
</evidence>
<dbReference type="Gene3D" id="2.60.120.260">
    <property type="entry name" value="Galactose-binding domain-like"/>
    <property type="match status" value="1"/>
</dbReference>
<organism evidence="4 5">
    <name type="scientific">Penicillium solitum</name>
    <dbReference type="NCBI Taxonomy" id="60172"/>
    <lineage>
        <taxon>Eukaryota</taxon>
        <taxon>Fungi</taxon>
        <taxon>Dikarya</taxon>
        <taxon>Ascomycota</taxon>
        <taxon>Pezizomycotina</taxon>
        <taxon>Eurotiomycetes</taxon>
        <taxon>Eurotiomycetidae</taxon>
        <taxon>Eurotiales</taxon>
        <taxon>Aspergillaceae</taxon>
        <taxon>Penicillium</taxon>
    </lineage>
</organism>
<dbReference type="Pfam" id="PF02129">
    <property type="entry name" value="Peptidase_S15"/>
    <property type="match status" value="1"/>
</dbReference>
<gene>
    <name evidence="4" type="ORF">PENSOL_c021G02665</name>
</gene>
<proteinExistence type="predicted"/>
<accession>A0A1V6R1C3</accession>
<comment type="caution">
    <text evidence="4">The sequence shown here is derived from an EMBL/GenBank/DDBJ whole genome shotgun (WGS) entry which is preliminary data.</text>
</comment>
<reference evidence="5" key="1">
    <citation type="journal article" date="2017" name="Nat. Microbiol.">
        <title>Global analysis of biosynthetic gene clusters reveals vast potential of secondary metabolite production in Penicillium species.</title>
        <authorList>
            <person name="Nielsen J.C."/>
            <person name="Grijseels S."/>
            <person name="Prigent S."/>
            <person name="Ji B."/>
            <person name="Dainat J."/>
            <person name="Nielsen K.F."/>
            <person name="Frisvad J.C."/>
            <person name="Workman M."/>
            <person name="Nielsen J."/>
        </authorList>
    </citation>
    <scope>NUCLEOTIDE SEQUENCE [LARGE SCALE GENOMIC DNA]</scope>
    <source>
        <strain evidence="5">IBT 29525</strain>
    </source>
</reference>
<dbReference type="SMART" id="SM00939">
    <property type="entry name" value="PepX_C"/>
    <property type="match status" value="1"/>
</dbReference>
<dbReference type="SUPFAM" id="SSF53474">
    <property type="entry name" value="alpha/beta-Hydrolases"/>
    <property type="match status" value="1"/>
</dbReference>
<dbReference type="InterPro" id="IPR013736">
    <property type="entry name" value="Xaa-Pro_dipept_C"/>
</dbReference>
<dbReference type="PANTHER" id="PTHR43056:SF10">
    <property type="entry name" value="COCE_NOND FAMILY, PUTATIVE (AFU_ORTHOLOGUE AFUA_7G00600)-RELATED"/>
    <property type="match status" value="1"/>
</dbReference>
<dbReference type="Pfam" id="PF08530">
    <property type="entry name" value="PepX_C"/>
    <property type="match status" value="1"/>
</dbReference>
<dbReference type="GO" id="GO:0017000">
    <property type="term" value="P:antibiotic biosynthetic process"/>
    <property type="evidence" value="ECO:0007669"/>
    <property type="project" value="UniProtKB-ARBA"/>
</dbReference>
<dbReference type="SUPFAM" id="SSF49785">
    <property type="entry name" value="Galactose-binding domain-like"/>
    <property type="match status" value="1"/>
</dbReference>
<dbReference type="NCBIfam" id="TIGR00976">
    <property type="entry name" value="CocE_NonD"/>
    <property type="match status" value="1"/>
</dbReference>
<dbReference type="STRING" id="60172.A0A1V6R1C3"/>
<protein>
    <recommendedName>
        <fullName evidence="3">Xaa-Pro dipeptidyl-peptidase C-terminal domain-containing protein</fullName>
    </recommendedName>
</protein>
<evidence type="ECO:0000313" key="5">
    <source>
        <dbReference type="Proteomes" id="UP000191612"/>
    </source>
</evidence>
<name>A0A1V6R1C3_9EURO</name>
<keyword evidence="5" id="KW-1185">Reference proteome</keyword>
<dbReference type="GO" id="GO:0008239">
    <property type="term" value="F:dipeptidyl-peptidase activity"/>
    <property type="evidence" value="ECO:0007669"/>
    <property type="project" value="InterPro"/>
</dbReference>
<dbReference type="InterPro" id="IPR000383">
    <property type="entry name" value="Xaa-Pro-like_dom"/>
</dbReference>
<dbReference type="EMBL" id="MDYO01000021">
    <property type="protein sequence ID" value="OQD95243.1"/>
    <property type="molecule type" value="Genomic_DNA"/>
</dbReference>
<feature type="domain" description="Xaa-Pro dipeptidyl-peptidase C-terminal" evidence="3">
    <location>
        <begin position="326"/>
        <end position="583"/>
    </location>
</feature>
<keyword evidence="1" id="KW-0378">Hydrolase</keyword>
<feature type="region of interest" description="Disordered" evidence="2">
    <location>
        <begin position="694"/>
        <end position="724"/>
    </location>
</feature>